<keyword evidence="1" id="KW-0255">Endonuclease</keyword>
<reference evidence="1 2" key="1">
    <citation type="submission" date="2019-12" db="EMBL/GenBank/DDBJ databases">
        <title>Comparative genomics gives insights into the taxonomy of the Azoarcus-Aromatoleum group and reveals separate origins of nif in the plant-associated Azoarcus and non-plant-associated Aromatoleum sub-groups.</title>
        <authorList>
            <person name="Lafos M."/>
            <person name="Maluk M."/>
            <person name="Batista M."/>
            <person name="Junghare M."/>
            <person name="Carmona M."/>
            <person name="Faoro H."/>
            <person name="Cruz L.M."/>
            <person name="Battistoni F."/>
            <person name="De Souza E."/>
            <person name="Pedrosa F."/>
            <person name="Chen W.-M."/>
            <person name="Poole P.S."/>
            <person name="Dixon R.A."/>
            <person name="James E.K."/>
        </authorList>
    </citation>
    <scope>NUCLEOTIDE SEQUENCE [LARGE SCALE GENOMIC DNA]</scope>
    <source>
        <strain evidence="1 2">PbN1</strain>
    </source>
</reference>
<evidence type="ECO:0000313" key="1">
    <source>
        <dbReference type="EMBL" id="NMG15746.1"/>
    </source>
</evidence>
<protein>
    <submittedName>
        <fullName evidence="1">Type I restriction endonuclease subunit M</fullName>
    </submittedName>
</protein>
<evidence type="ECO:0000313" key="2">
    <source>
        <dbReference type="Proteomes" id="UP000633943"/>
    </source>
</evidence>
<organism evidence="1 2">
    <name type="scientific">Aromatoleum bremense</name>
    <dbReference type="NCBI Taxonomy" id="76115"/>
    <lineage>
        <taxon>Bacteria</taxon>
        <taxon>Pseudomonadati</taxon>
        <taxon>Pseudomonadota</taxon>
        <taxon>Betaproteobacteria</taxon>
        <taxon>Rhodocyclales</taxon>
        <taxon>Rhodocyclaceae</taxon>
        <taxon>Aromatoleum</taxon>
    </lineage>
</organism>
<dbReference type="Proteomes" id="UP000633943">
    <property type="component" value="Unassembled WGS sequence"/>
</dbReference>
<dbReference type="GO" id="GO:0004519">
    <property type="term" value="F:endonuclease activity"/>
    <property type="evidence" value="ECO:0007669"/>
    <property type="project" value="UniProtKB-KW"/>
</dbReference>
<keyword evidence="1" id="KW-0540">Nuclease</keyword>
<keyword evidence="2" id="KW-1185">Reference proteome</keyword>
<proteinExistence type="predicted"/>
<sequence length="111" mass="12268">MAAIANDLPPKRIEDPLFELGRVVMTPGVEDLLDMHPRLINRCLAAYTRGDWGVSLDRQLNDEAVSSGDGRILAAYPIDPARPCAGYGENTLWIITEADRSVTTLLLPEEY</sequence>
<accession>A0ABX1NVD7</accession>
<comment type="caution">
    <text evidence="1">The sequence shown here is derived from an EMBL/GenBank/DDBJ whole genome shotgun (WGS) entry which is preliminary data.</text>
</comment>
<dbReference type="EMBL" id="WTVP01000021">
    <property type="protein sequence ID" value="NMG15746.1"/>
    <property type="molecule type" value="Genomic_DNA"/>
</dbReference>
<name>A0ABX1NVD7_9RHOO</name>
<keyword evidence="1" id="KW-0378">Hydrolase</keyword>
<gene>
    <name evidence="1" type="ORF">GPA24_09340</name>
</gene>